<name>A0A9P4JWN4_9PLEO</name>
<organism evidence="6 7">
    <name type="scientific">Lojkania enalia</name>
    <dbReference type="NCBI Taxonomy" id="147567"/>
    <lineage>
        <taxon>Eukaryota</taxon>
        <taxon>Fungi</taxon>
        <taxon>Dikarya</taxon>
        <taxon>Ascomycota</taxon>
        <taxon>Pezizomycotina</taxon>
        <taxon>Dothideomycetes</taxon>
        <taxon>Pleosporomycetidae</taxon>
        <taxon>Pleosporales</taxon>
        <taxon>Pleosporales incertae sedis</taxon>
        <taxon>Lojkania</taxon>
    </lineage>
</organism>
<sequence>MDYHDCPKHPKRNISPVTTTTTKPSIYDYDRQCAEPKCKSLIGQGVGMKPASHCSTCNRTYCYSHRMPEDHDCKNLIPIGARPTQTTNILAVQRNKASGIFSSFKQAWSTKQAELKRKQEAHATALAEKFQTKEQKSKVQQLQELAALKKAAKGNASLAPDKRVYLHVEASADTTKAKHPTGKFFYNKTWIVGKVLDAAATALQVENVNNRGGGEENKLRVYFVEGGRILKFNEKIGDACASGNRIVLLRGVGDPDAYTLMDA</sequence>
<evidence type="ECO:0000313" key="6">
    <source>
        <dbReference type="EMBL" id="KAF2257881.1"/>
    </source>
</evidence>
<feature type="domain" description="AN1-type" evidence="5">
    <location>
        <begin position="33"/>
        <end position="78"/>
    </location>
</feature>
<dbReference type="Gene3D" id="4.10.1110.10">
    <property type="entry name" value="AN1-like Zinc finger"/>
    <property type="match status" value="1"/>
</dbReference>
<feature type="region of interest" description="Disordered" evidence="4">
    <location>
        <begin position="1"/>
        <end position="22"/>
    </location>
</feature>
<keyword evidence="1" id="KW-0479">Metal-binding</keyword>
<dbReference type="Proteomes" id="UP000800093">
    <property type="component" value="Unassembled WGS sequence"/>
</dbReference>
<evidence type="ECO:0000256" key="4">
    <source>
        <dbReference type="SAM" id="MobiDB-lite"/>
    </source>
</evidence>
<reference evidence="7" key="1">
    <citation type="journal article" date="2020" name="Stud. Mycol.">
        <title>101 Dothideomycetes genomes: A test case for predicting lifestyles and emergence of pathogens.</title>
        <authorList>
            <person name="Haridas S."/>
            <person name="Albert R."/>
            <person name="Binder M."/>
            <person name="Bloem J."/>
            <person name="LaButti K."/>
            <person name="Salamov A."/>
            <person name="Andreopoulos B."/>
            <person name="Baker S."/>
            <person name="Barry K."/>
            <person name="Bills G."/>
            <person name="Bluhm B."/>
            <person name="Cannon C."/>
            <person name="Castanera R."/>
            <person name="Culley D."/>
            <person name="Daum C."/>
            <person name="Ezra D."/>
            <person name="Gonzalez J."/>
            <person name="Henrissat B."/>
            <person name="Kuo A."/>
            <person name="Liang C."/>
            <person name="Lipzen A."/>
            <person name="Lutzoni F."/>
            <person name="Magnuson J."/>
            <person name="Mondo S."/>
            <person name="Nolan M."/>
            <person name="Ohm R."/>
            <person name="Pangilinan J."/>
            <person name="Park H.-J."/>
            <person name="Ramirez L."/>
            <person name="Alfaro M."/>
            <person name="Sun H."/>
            <person name="Tritt A."/>
            <person name="Yoshinaga Y."/>
            <person name="Zwiers L.-H."/>
            <person name="Turgeon B."/>
            <person name="Goodwin S."/>
            <person name="Spatafora J."/>
            <person name="Crous P."/>
            <person name="Grigoriev I."/>
        </authorList>
    </citation>
    <scope>NUCLEOTIDE SEQUENCE [LARGE SCALE GENOMIC DNA]</scope>
    <source>
        <strain evidence="7">CBS 304.66</strain>
    </source>
</reference>
<dbReference type="SUPFAM" id="SSF118310">
    <property type="entry name" value="AN1-like Zinc finger"/>
    <property type="match status" value="1"/>
</dbReference>
<evidence type="ECO:0000256" key="2">
    <source>
        <dbReference type="ARBA" id="ARBA00022771"/>
    </source>
</evidence>
<gene>
    <name evidence="6" type="ORF">CC78DRAFT_538200</name>
</gene>
<dbReference type="InterPro" id="IPR000058">
    <property type="entry name" value="Znf_AN1"/>
</dbReference>
<evidence type="ECO:0000313" key="7">
    <source>
        <dbReference type="Proteomes" id="UP000800093"/>
    </source>
</evidence>
<keyword evidence="2" id="KW-0863">Zinc-finger</keyword>
<dbReference type="AlphaFoldDB" id="A0A9P4JWN4"/>
<dbReference type="Pfam" id="PF01428">
    <property type="entry name" value="zf-AN1"/>
    <property type="match status" value="1"/>
</dbReference>
<dbReference type="SMART" id="SM00154">
    <property type="entry name" value="ZnF_AN1"/>
    <property type="match status" value="1"/>
</dbReference>
<protein>
    <recommendedName>
        <fullName evidence="5">AN1-type domain-containing protein</fullName>
    </recommendedName>
</protein>
<evidence type="ECO:0000259" key="5">
    <source>
        <dbReference type="SMART" id="SM00154"/>
    </source>
</evidence>
<dbReference type="InterPro" id="IPR035896">
    <property type="entry name" value="AN1-like_Znf"/>
</dbReference>
<keyword evidence="3" id="KW-0862">Zinc</keyword>
<evidence type="ECO:0000256" key="3">
    <source>
        <dbReference type="ARBA" id="ARBA00022833"/>
    </source>
</evidence>
<proteinExistence type="predicted"/>
<accession>A0A9P4JWN4</accession>
<dbReference type="GO" id="GO:0005737">
    <property type="term" value="C:cytoplasm"/>
    <property type="evidence" value="ECO:0007669"/>
    <property type="project" value="TreeGrafter"/>
</dbReference>
<dbReference type="PANTHER" id="PTHR14677">
    <property type="entry name" value="ARSENITE INDUCUBLE RNA ASSOCIATED PROTEIN AIP-1-RELATED"/>
    <property type="match status" value="1"/>
</dbReference>
<dbReference type="EMBL" id="ML986829">
    <property type="protein sequence ID" value="KAF2257881.1"/>
    <property type="molecule type" value="Genomic_DNA"/>
</dbReference>
<dbReference type="GO" id="GO:0008270">
    <property type="term" value="F:zinc ion binding"/>
    <property type="evidence" value="ECO:0007669"/>
    <property type="project" value="UniProtKB-KW"/>
</dbReference>
<keyword evidence="7" id="KW-1185">Reference proteome</keyword>
<dbReference type="OrthoDB" id="431929at2759"/>
<evidence type="ECO:0000256" key="1">
    <source>
        <dbReference type="ARBA" id="ARBA00022723"/>
    </source>
</evidence>
<comment type="caution">
    <text evidence="6">The sequence shown here is derived from an EMBL/GenBank/DDBJ whole genome shotgun (WGS) entry which is preliminary data.</text>
</comment>
<dbReference type="PANTHER" id="PTHR14677:SF40">
    <property type="entry name" value="CDC48-ASSOCIATED UBIQUITIN-LIKE_ZINC FINGER PROTEIN 1"/>
    <property type="match status" value="1"/>
</dbReference>
<dbReference type="InterPro" id="IPR057358">
    <property type="entry name" value="UBL_ZFAND1-like"/>
</dbReference>
<dbReference type="Pfam" id="PF25327">
    <property type="entry name" value="UBL_ZFAND1"/>
    <property type="match status" value="1"/>
</dbReference>